<keyword evidence="2" id="KW-1185">Reference proteome</keyword>
<evidence type="ECO:0000313" key="1">
    <source>
        <dbReference type="EMBL" id="GCC18018.1"/>
    </source>
</evidence>
<name>A0A401RIL2_CHIPU</name>
<protein>
    <submittedName>
        <fullName evidence="1">Uncharacterized protein</fullName>
    </submittedName>
</protein>
<dbReference type="AlphaFoldDB" id="A0A401RIL2"/>
<dbReference type="Proteomes" id="UP000287033">
    <property type="component" value="Unassembled WGS sequence"/>
</dbReference>
<organism evidence="1 2">
    <name type="scientific">Chiloscyllium punctatum</name>
    <name type="common">Brownbanded bambooshark</name>
    <name type="synonym">Hemiscyllium punctatum</name>
    <dbReference type="NCBI Taxonomy" id="137246"/>
    <lineage>
        <taxon>Eukaryota</taxon>
        <taxon>Metazoa</taxon>
        <taxon>Chordata</taxon>
        <taxon>Craniata</taxon>
        <taxon>Vertebrata</taxon>
        <taxon>Chondrichthyes</taxon>
        <taxon>Elasmobranchii</taxon>
        <taxon>Galeomorphii</taxon>
        <taxon>Galeoidea</taxon>
        <taxon>Orectolobiformes</taxon>
        <taxon>Hemiscylliidae</taxon>
        <taxon>Chiloscyllium</taxon>
    </lineage>
</organism>
<evidence type="ECO:0000313" key="2">
    <source>
        <dbReference type="Proteomes" id="UP000287033"/>
    </source>
</evidence>
<dbReference type="EMBL" id="BEZZ01004305">
    <property type="protein sequence ID" value="GCC18018.1"/>
    <property type="molecule type" value="Genomic_DNA"/>
</dbReference>
<reference evidence="1 2" key="1">
    <citation type="journal article" date="2018" name="Nat. Ecol. Evol.">
        <title>Shark genomes provide insights into elasmobranch evolution and the origin of vertebrates.</title>
        <authorList>
            <person name="Hara Y"/>
            <person name="Yamaguchi K"/>
            <person name="Onimaru K"/>
            <person name="Kadota M"/>
            <person name="Koyanagi M"/>
            <person name="Keeley SD"/>
            <person name="Tatsumi K"/>
            <person name="Tanaka K"/>
            <person name="Motone F"/>
            <person name="Kageyama Y"/>
            <person name="Nozu R"/>
            <person name="Adachi N"/>
            <person name="Nishimura O"/>
            <person name="Nakagawa R"/>
            <person name="Tanegashima C"/>
            <person name="Kiyatake I"/>
            <person name="Matsumoto R"/>
            <person name="Murakumo K"/>
            <person name="Nishida K"/>
            <person name="Terakita A"/>
            <person name="Kuratani S"/>
            <person name="Sato K"/>
            <person name="Hyodo S Kuraku.S."/>
        </authorList>
    </citation>
    <scope>NUCLEOTIDE SEQUENCE [LARGE SCALE GENOMIC DNA]</scope>
</reference>
<proteinExistence type="predicted"/>
<comment type="caution">
    <text evidence="1">The sequence shown here is derived from an EMBL/GenBank/DDBJ whole genome shotgun (WGS) entry which is preliminary data.</text>
</comment>
<gene>
    <name evidence="1" type="ORF">chiPu_0021616</name>
</gene>
<accession>A0A401RIL2</accession>
<sequence>MEGNVVQTLRALGSPGPLVEEGVLCQAASEGPCSLHFTALCSWLASELKSISLLEECITPTTGERARGPLYLGARGRKGLTAVGLSVKITARFPQAIS</sequence>
<dbReference type="OrthoDB" id="512356at2759"/>